<evidence type="ECO:0000313" key="2">
    <source>
        <dbReference type="Proteomes" id="UP000327468"/>
    </source>
</evidence>
<sequence>MLIFRRCGVHTRALSSQHRNAERPSMTLMMLMAPLNDGSILRGLNNKHQSCWIQESKSGFLNSVHPVMACRILRNEQFNRSTRKSADEQKEV</sequence>
<organism evidence="1 2">
    <name type="scientific">Pangasianodon hypophthalmus</name>
    <name type="common">Striped catfish</name>
    <name type="synonym">Helicophagus hypophthalmus</name>
    <dbReference type="NCBI Taxonomy" id="310915"/>
    <lineage>
        <taxon>Eukaryota</taxon>
        <taxon>Metazoa</taxon>
        <taxon>Chordata</taxon>
        <taxon>Craniata</taxon>
        <taxon>Vertebrata</taxon>
        <taxon>Euteleostomi</taxon>
        <taxon>Actinopterygii</taxon>
        <taxon>Neopterygii</taxon>
        <taxon>Teleostei</taxon>
        <taxon>Ostariophysi</taxon>
        <taxon>Siluriformes</taxon>
        <taxon>Pangasiidae</taxon>
        <taxon>Pangasianodon</taxon>
    </lineage>
</organism>
<reference evidence="1 2" key="1">
    <citation type="submission" date="2019-06" db="EMBL/GenBank/DDBJ databases">
        <title>A chromosome-scale genome assembly of the striped catfish, Pangasianodon hypophthalmus.</title>
        <authorList>
            <person name="Wen M."/>
            <person name="Zahm M."/>
            <person name="Roques C."/>
            <person name="Cabau C."/>
            <person name="Klopp C."/>
            <person name="Donnadieu C."/>
            <person name="Jouanno E."/>
            <person name="Avarre J.-C."/>
            <person name="Campet M."/>
            <person name="Ha T.T.T."/>
            <person name="Dugue R."/>
            <person name="Lampietro C."/>
            <person name="Louis A."/>
            <person name="Herpin A."/>
            <person name="Echchiki A."/>
            <person name="Berthelot C."/>
            <person name="Parey E."/>
            <person name="Roest-Crollius H."/>
            <person name="Braasch I."/>
            <person name="Postlethwait J."/>
            <person name="Bobe J."/>
            <person name="Montfort J."/>
            <person name="Bouchez O."/>
            <person name="Begum T."/>
            <person name="Schartl M."/>
            <person name="Guiguen Y."/>
        </authorList>
    </citation>
    <scope>NUCLEOTIDE SEQUENCE [LARGE SCALE GENOMIC DNA]</scope>
    <source>
        <strain evidence="1 2">Indonesia</strain>
        <tissue evidence="1">Blood</tissue>
    </source>
</reference>
<dbReference type="EMBL" id="VFJC01000028">
    <property type="protein sequence ID" value="KAB5522605.1"/>
    <property type="molecule type" value="Genomic_DNA"/>
</dbReference>
<dbReference type="Proteomes" id="UP000327468">
    <property type="component" value="Chromosome 27"/>
</dbReference>
<evidence type="ECO:0000313" key="1">
    <source>
        <dbReference type="EMBL" id="KAB5522605.1"/>
    </source>
</evidence>
<dbReference type="AlphaFoldDB" id="A0A5N5JZ29"/>
<accession>A0A5N5JZ29</accession>
<protein>
    <submittedName>
        <fullName evidence="1">Uncharacterized protein</fullName>
    </submittedName>
</protein>
<comment type="caution">
    <text evidence="1">The sequence shown here is derived from an EMBL/GenBank/DDBJ whole genome shotgun (WGS) entry which is preliminary data.</text>
</comment>
<gene>
    <name evidence="1" type="ORF">PHYPO_G00161460</name>
</gene>
<keyword evidence="2" id="KW-1185">Reference proteome</keyword>
<name>A0A5N5JZ29_PANHP</name>
<proteinExistence type="predicted"/>